<sequence>MGKILVKLDKINEYICDNYFYQNKDMIISPTVKDYLKEKNIEIIYDYNLKKRIEIILNRDYKITDSEKIKKIIEKVEGELQKWV</sequence>
<proteinExistence type="predicted"/>
<evidence type="ECO:0000313" key="1">
    <source>
        <dbReference type="EMBL" id="SJZ64595.1"/>
    </source>
</evidence>
<dbReference type="OrthoDB" id="5459846at2"/>
<keyword evidence="2" id="KW-1185">Reference proteome</keyword>
<dbReference type="EMBL" id="FUWX01000008">
    <property type="protein sequence ID" value="SJZ64595.1"/>
    <property type="molecule type" value="Genomic_DNA"/>
</dbReference>
<dbReference type="AlphaFoldDB" id="A0A1T4MCJ0"/>
<reference evidence="1 2" key="1">
    <citation type="submission" date="2017-02" db="EMBL/GenBank/DDBJ databases">
        <authorList>
            <person name="Peterson S.W."/>
        </authorList>
    </citation>
    <scope>NUCLEOTIDE SEQUENCE [LARGE SCALE GENOMIC DNA]</scope>
    <source>
        <strain evidence="1 2">ATCC 700028</strain>
    </source>
</reference>
<organism evidence="1 2">
    <name type="scientific">Cetobacterium ceti</name>
    <dbReference type="NCBI Taxonomy" id="180163"/>
    <lineage>
        <taxon>Bacteria</taxon>
        <taxon>Fusobacteriati</taxon>
        <taxon>Fusobacteriota</taxon>
        <taxon>Fusobacteriia</taxon>
        <taxon>Fusobacteriales</taxon>
        <taxon>Fusobacteriaceae</taxon>
        <taxon>Cetobacterium</taxon>
    </lineage>
</organism>
<accession>A0A1T4MCJ0</accession>
<protein>
    <submittedName>
        <fullName evidence="1">Uncharacterized protein</fullName>
    </submittedName>
</protein>
<dbReference type="STRING" id="180163.SAMN02745174_01155"/>
<dbReference type="RefSeq" id="WP_078693653.1">
    <property type="nucleotide sequence ID" value="NZ_FUWX01000008.1"/>
</dbReference>
<dbReference type="Proteomes" id="UP000191153">
    <property type="component" value="Unassembled WGS sequence"/>
</dbReference>
<evidence type="ECO:0000313" key="2">
    <source>
        <dbReference type="Proteomes" id="UP000191153"/>
    </source>
</evidence>
<name>A0A1T4MCJ0_9FUSO</name>
<gene>
    <name evidence="1" type="ORF">SAMN02745174_01155</name>
</gene>